<dbReference type="RefSeq" id="WP_087437888.1">
    <property type="nucleotide sequence ID" value="NZ_CP021416.1"/>
</dbReference>
<keyword evidence="3" id="KW-1185">Reference proteome</keyword>
<proteinExistence type="predicted"/>
<dbReference type="SUPFAM" id="SSF109604">
    <property type="entry name" value="HD-domain/PDEase-like"/>
    <property type="match status" value="1"/>
</dbReference>
<evidence type="ECO:0000313" key="2">
    <source>
        <dbReference type="EMBL" id="ARU47848.1"/>
    </source>
</evidence>
<dbReference type="InterPro" id="IPR013976">
    <property type="entry name" value="HDOD"/>
</dbReference>
<protein>
    <recommendedName>
        <fullName evidence="1">HDOD domain-containing protein</fullName>
    </recommendedName>
</protein>
<name>A0A1Y0HII0_9BACT</name>
<dbReference type="PROSITE" id="PS51833">
    <property type="entry name" value="HDOD"/>
    <property type="match status" value="1"/>
</dbReference>
<evidence type="ECO:0000259" key="1">
    <source>
        <dbReference type="PROSITE" id="PS51833"/>
    </source>
</evidence>
<feature type="domain" description="HDOD" evidence="1">
    <location>
        <begin position="12"/>
        <end position="209"/>
    </location>
</feature>
<dbReference type="OrthoDB" id="9803649at2"/>
<dbReference type="Gene3D" id="1.10.3210.10">
    <property type="entry name" value="Hypothetical protein af1432"/>
    <property type="match status" value="1"/>
</dbReference>
<organism evidence="2 3">
    <name type="scientific">Sulfurospirillum diekertiae</name>
    <dbReference type="NCBI Taxonomy" id="1854492"/>
    <lineage>
        <taxon>Bacteria</taxon>
        <taxon>Pseudomonadati</taxon>
        <taxon>Campylobacterota</taxon>
        <taxon>Epsilonproteobacteria</taxon>
        <taxon>Campylobacterales</taxon>
        <taxon>Sulfurospirillaceae</taxon>
        <taxon>Sulfurospirillum</taxon>
    </lineage>
</organism>
<reference evidence="3" key="1">
    <citation type="submission" date="2017-05" db="EMBL/GenBank/DDBJ databases">
        <title>Dechlorination kinetics govern the competition between two new strains of the genus Sulfurospirillum.</title>
        <authorList>
            <person name="Buttet G.F."/>
            <person name="Murray A.M."/>
            <person name="Goris T."/>
            <person name="Burion M."/>
            <person name="Lin B."/>
            <person name="Rolle M."/>
            <person name="Maillard J."/>
        </authorList>
    </citation>
    <scope>NUCLEOTIDE SEQUENCE [LARGE SCALE GENOMIC DNA]</scope>
    <source>
        <strain evidence="3">SL2-1</strain>
    </source>
</reference>
<accession>A0A1Y0HII0</accession>
<dbReference type="PANTHER" id="PTHR33525:SF4">
    <property type="entry name" value="CYCLIC DI-GMP PHOSPHODIESTERASE CDGJ"/>
    <property type="match status" value="1"/>
</dbReference>
<dbReference type="AlphaFoldDB" id="A0A1Y0HII0"/>
<evidence type="ECO:0000313" key="3">
    <source>
        <dbReference type="Proteomes" id="UP000196005"/>
    </source>
</evidence>
<sequence>MLEEIAERIKALPPLPKSFHQMTLICQDPNASSADLARVIEEDPMMVANLLKVANSPLYNFRREIKSVLQAVSLFGMSTTRSLVTDMSIKKLLQVDMAPYGVTPEEFAAISGLQSALMVQWYSKIDATKADFLFLAALLQETGKILIADEIVKNDEMYQFRSEIENSNNIADVEKMFVRMTSSEVAGLIFKHWKFEEKMVKAIEYVDALGVAPVDIRPYAVALKVVKTAIPINAPLSDRSINLALNILEKEKLDKQVFLETVTKLKEYY</sequence>
<dbReference type="EMBL" id="CP021416">
    <property type="protein sequence ID" value="ARU47848.1"/>
    <property type="molecule type" value="Genomic_DNA"/>
</dbReference>
<dbReference type="Pfam" id="PF08668">
    <property type="entry name" value="HDOD"/>
    <property type="match status" value="1"/>
</dbReference>
<dbReference type="KEGG" id="suls:Sdiek1_0679"/>
<dbReference type="Proteomes" id="UP000196005">
    <property type="component" value="Chromosome"/>
</dbReference>
<dbReference type="PANTHER" id="PTHR33525">
    <property type="match status" value="1"/>
</dbReference>
<dbReference type="InterPro" id="IPR052340">
    <property type="entry name" value="RNase_Y/CdgJ"/>
</dbReference>
<gene>
    <name evidence="2" type="ORF">Sdiek1_0679</name>
</gene>